<dbReference type="GO" id="GO:0046503">
    <property type="term" value="P:glycerolipid catabolic process"/>
    <property type="evidence" value="ECO:0007669"/>
    <property type="project" value="TreeGrafter"/>
</dbReference>
<dbReference type="PANTHER" id="PTHR43433:SF5">
    <property type="entry name" value="AB HYDROLASE-1 DOMAIN-CONTAINING PROTEIN"/>
    <property type="match status" value="1"/>
</dbReference>
<proteinExistence type="predicted"/>
<dbReference type="PANTHER" id="PTHR43433">
    <property type="entry name" value="HYDROLASE, ALPHA/BETA FOLD FAMILY PROTEIN"/>
    <property type="match status" value="1"/>
</dbReference>
<dbReference type="Pfam" id="PF00561">
    <property type="entry name" value="Abhydrolase_1"/>
    <property type="match status" value="1"/>
</dbReference>
<reference evidence="3" key="1">
    <citation type="submission" date="2016-10" db="EMBL/GenBank/DDBJ databases">
        <authorList>
            <person name="Varghese N."/>
            <person name="Submissions S."/>
        </authorList>
    </citation>
    <scope>NUCLEOTIDE SEQUENCE [LARGE SCALE GENOMIC DNA]</scope>
    <source>
        <strain evidence="3">CGMCC 1.1761</strain>
    </source>
</reference>
<evidence type="ECO:0000313" key="3">
    <source>
        <dbReference type="Proteomes" id="UP000198889"/>
    </source>
</evidence>
<dbReference type="PRINTS" id="PR00111">
    <property type="entry name" value="ABHYDROLASE"/>
</dbReference>
<dbReference type="AlphaFoldDB" id="A0A1G4Q4W8"/>
<feature type="domain" description="AB hydrolase-1" evidence="1">
    <location>
        <begin position="21"/>
        <end position="123"/>
    </location>
</feature>
<name>A0A1G4Q4W8_9HYPH</name>
<keyword evidence="3" id="KW-1185">Reference proteome</keyword>
<dbReference type="InterPro" id="IPR050471">
    <property type="entry name" value="AB_hydrolase"/>
</dbReference>
<organism evidence="2 3">
    <name type="scientific">Ancylobacter rudongensis</name>
    <dbReference type="NCBI Taxonomy" id="177413"/>
    <lineage>
        <taxon>Bacteria</taxon>
        <taxon>Pseudomonadati</taxon>
        <taxon>Pseudomonadota</taxon>
        <taxon>Alphaproteobacteria</taxon>
        <taxon>Hyphomicrobiales</taxon>
        <taxon>Xanthobacteraceae</taxon>
        <taxon>Ancylobacter</taxon>
    </lineage>
</organism>
<dbReference type="InterPro" id="IPR029058">
    <property type="entry name" value="AB_hydrolase_fold"/>
</dbReference>
<evidence type="ECO:0000313" key="2">
    <source>
        <dbReference type="EMBL" id="SCW39674.1"/>
    </source>
</evidence>
<sequence>MPSFSHDGINIAYLDEGEGEPIVLVHGFGSTKEINWVGPGWVSTLTGAGRRVVALDNRGHGASAKLYQSELYDPWLMARDVLALIDHLGLTRVDLMGYSMGGRISACATLTAPERVRTLILGGIGIHLIAGAGLPITIADALRAPSLDEVTDPMGRMFRAFADQTKSDREALAACIIGSRRTLSREEVARISVPTLIAVGTRDEVAGAPGPLAELIPDARAIDIPDRDHMRAVGDKVFKEAVLAFLAEPR</sequence>
<dbReference type="EMBL" id="FMTP01000001">
    <property type="protein sequence ID" value="SCW39674.1"/>
    <property type="molecule type" value="Genomic_DNA"/>
</dbReference>
<protein>
    <submittedName>
        <fullName evidence="2">Pimeloyl-ACP methyl ester carboxylesterase</fullName>
    </submittedName>
</protein>
<dbReference type="Gene3D" id="3.40.50.1820">
    <property type="entry name" value="alpha/beta hydrolase"/>
    <property type="match status" value="1"/>
</dbReference>
<accession>A0A1G4Q4W8</accession>
<dbReference type="STRING" id="177413.SAMN05660859_0971"/>
<dbReference type="Proteomes" id="UP000198889">
    <property type="component" value="Unassembled WGS sequence"/>
</dbReference>
<evidence type="ECO:0000259" key="1">
    <source>
        <dbReference type="Pfam" id="PF00561"/>
    </source>
</evidence>
<dbReference type="GO" id="GO:0004806">
    <property type="term" value="F:triacylglycerol lipase activity"/>
    <property type="evidence" value="ECO:0007669"/>
    <property type="project" value="TreeGrafter"/>
</dbReference>
<dbReference type="SUPFAM" id="SSF53474">
    <property type="entry name" value="alpha/beta-Hydrolases"/>
    <property type="match status" value="1"/>
</dbReference>
<gene>
    <name evidence="2" type="ORF">SAMN05660859_0971</name>
</gene>
<dbReference type="RefSeq" id="WP_091436552.1">
    <property type="nucleotide sequence ID" value="NZ_FMTP01000001.1"/>
</dbReference>
<dbReference type="InterPro" id="IPR000073">
    <property type="entry name" value="AB_hydrolase_1"/>
</dbReference>